<evidence type="ECO:0000256" key="3">
    <source>
        <dbReference type="ARBA" id="ARBA00022801"/>
    </source>
</evidence>
<comment type="similarity">
    <text evidence="1">Belongs to the 'GDSL' lipolytic enzyme family.</text>
</comment>
<reference evidence="6 7" key="1">
    <citation type="submission" date="2024-04" db="EMBL/GenBank/DDBJ databases">
        <title>The reference genome of an endangered Asteraceae, Deinandra increscens subsp. villosa, native to the Central Coast of California.</title>
        <authorList>
            <person name="Guilliams M."/>
            <person name="Hasenstab-Lehman K."/>
            <person name="Meyer R."/>
            <person name="Mcevoy S."/>
        </authorList>
    </citation>
    <scope>NUCLEOTIDE SEQUENCE [LARGE SCALE GENOMIC DNA]</scope>
    <source>
        <tissue evidence="6">Leaf</tissue>
    </source>
</reference>
<dbReference type="InterPro" id="IPR001087">
    <property type="entry name" value="GDSL"/>
</dbReference>
<keyword evidence="7" id="KW-1185">Reference proteome</keyword>
<evidence type="ECO:0000256" key="4">
    <source>
        <dbReference type="ARBA" id="ARBA00023180"/>
    </source>
</evidence>
<keyword evidence="4" id="KW-0325">Glycoprotein</keyword>
<dbReference type="GO" id="GO:0016788">
    <property type="term" value="F:hydrolase activity, acting on ester bonds"/>
    <property type="evidence" value="ECO:0007669"/>
    <property type="project" value="InterPro"/>
</dbReference>
<keyword evidence="3" id="KW-0378">Hydrolase</keyword>
<accession>A0AAP0DJZ7</accession>
<feature type="signal peptide" evidence="5">
    <location>
        <begin position="1"/>
        <end position="27"/>
    </location>
</feature>
<comment type="caution">
    <text evidence="6">The sequence shown here is derived from an EMBL/GenBank/DDBJ whole genome shotgun (WGS) entry which is preliminary data.</text>
</comment>
<name>A0AAP0DJZ7_9ASTR</name>
<dbReference type="CDD" id="cd01837">
    <property type="entry name" value="SGNH_plant_lipase_like"/>
    <property type="match status" value="1"/>
</dbReference>
<evidence type="ECO:0000256" key="5">
    <source>
        <dbReference type="SAM" id="SignalP"/>
    </source>
</evidence>
<evidence type="ECO:0000313" key="7">
    <source>
        <dbReference type="Proteomes" id="UP001408789"/>
    </source>
</evidence>
<dbReference type="InterPro" id="IPR036514">
    <property type="entry name" value="SGNH_hydro_sf"/>
</dbReference>
<evidence type="ECO:0000256" key="2">
    <source>
        <dbReference type="ARBA" id="ARBA00022729"/>
    </source>
</evidence>
<dbReference type="PANTHER" id="PTHR22835:SF631">
    <property type="entry name" value="SINAPINE ESTERASE"/>
    <property type="match status" value="1"/>
</dbReference>
<dbReference type="InterPro" id="IPR035669">
    <property type="entry name" value="SGNH_plant_lipase-like"/>
</dbReference>
<evidence type="ECO:0000313" key="6">
    <source>
        <dbReference type="EMBL" id="KAK9074388.1"/>
    </source>
</evidence>
<gene>
    <name evidence="6" type="ORF">SSX86_006986</name>
</gene>
<dbReference type="EMBL" id="JBCNJP010000008">
    <property type="protein sequence ID" value="KAK9074388.1"/>
    <property type="molecule type" value="Genomic_DNA"/>
</dbReference>
<keyword evidence="2 5" id="KW-0732">Signal</keyword>
<protein>
    <submittedName>
        <fullName evidence="6">Uncharacterized protein</fullName>
    </submittedName>
</protein>
<dbReference type="Proteomes" id="UP001408789">
    <property type="component" value="Unassembled WGS sequence"/>
</dbReference>
<organism evidence="6 7">
    <name type="scientific">Deinandra increscens subsp. villosa</name>
    <dbReference type="NCBI Taxonomy" id="3103831"/>
    <lineage>
        <taxon>Eukaryota</taxon>
        <taxon>Viridiplantae</taxon>
        <taxon>Streptophyta</taxon>
        <taxon>Embryophyta</taxon>
        <taxon>Tracheophyta</taxon>
        <taxon>Spermatophyta</taxon>
        <taxon>Magnoliopsida</taxon>
        <taxon>eudicotyledons</taxon>
        <taxon>Gunneridae</taxon>
        <taxon>Pentapetalae</taxon>
        <taxon>asterids</taxon>
        <taxon>campanulids</taxon>
        <taxon>Asterales</taxon>
        <taxon>Asteraceae</taxon>
        <taxon>Asteroideae</taxon>
        <taxon>Heliantheae alliance</taxon>
        <taxon>Madieae</taxon>
        <taxon>Madiinae</taxon>
        <taxon>Deinandra</taxon>
    </lineage>
</organism>
<sequence length="386" mass="41809">MGSSSISITSTGLFVILSSLWSSFSYANGCYPSIISFGDSLADTGNLKQLASISNQPLPVLSPPYGQNFFDQSTGRCSNGRLIIDFLAESLELPLVPPFLQDNGINNVLAFKHGVNYAVAGATALDPSVLEPMGIVNPMTNASLGVQLAWFKQSLPSICGNDSNCRDFIGRSLILVGEIGGNDYNYPILEGKPVEEIESFVPLVIDTIMSAINDLIEMGAKSLVVPGNFPIGCLASYLTVCGSENEAYDPETGCLVRLNQFAEFHNELLLRKLNQVQELHPDVNIIYADYYNAAMEIYRFPYKHGFTNGALKACCGGRGRYNYDTSVICGEASATVCDEPDTYVGWDGIHLTEAAYRIISKNLFSTPQFKSLCSKSTSRLGLSASL</sequence>
<dbReference type="Pfam" id="PF00657">
    <property type="entry name" value="Lipase_GDSL"/>
    <property type="match status" value="1"/>
</dbReference>
<proteinExistence type="inferred from homology"/>
<evidence type="ECO:0000256" key="1">
    <source>
        <dbReference type="ARBA" id="ARBA00008668"/>
    </source>
</evidence>
<dbReference type="SUPFAM" id="SSF52266">
    <property type="entry name" value="SGNH hydrolase"/>
    <property type="match status" value="1"/>
</dbReference>
<dbReference type="AlphaFoldDB" id="A0AAP0DJZ7"/>
<dbReference type="Gene3D" id="3.40.50.1110">
    <property type="entry name" value="SGNH hydrolase"/>
    <property type="match status" value="1"/>
</dbReference>
<dbReference type="PANTHER" id="PTHR22835">
    <property type="entry name" value="ZINC FINGER FYVE DOMAIN CONTAINING PROTEIN"/>
    <property type="match status" value="1"/>
</dbReference>
<feature type="chain" id="PRO_5042880807" evidence="5">
    <location>
        <begin position="28"/>
        <end position="386"/>
    </location>
</feature>